<keyword evidence="5" id="KW-1185">Reference proteome</keyword>
<keyword evidence="3" id="KW-0472">Membrane</keyword>
<name>A0A5J5GD20_9BACL</name>
<sequence>MCVNKEPLGKQAWLLLAVDGLFVLSGALSGTFLNIYLWRSRSDYAMIGWFTAAQQAALGISFWIGGRWVKGRGKMNALRVGIALSGLFYLLVLRLGPRSVDYIWPLGALLGAALGLFWLSFNVVYFEITGPGNRDRFNGWTGLLGSLTGIVGPWTSGALISAMKGERGYRVVFLASLSIYGAAAVLSLALRRRKTAGSYRWLEPVRRLRVSGQWRCMAGALFFQGLREGVFSFLVGLLVYLATREENRLGQFTLMTSAIALVSYGAAGRWLTPRRRLPGMLAGAVLLTAVTLPLLAGTRYSTLLLFGAGTALFLPLYMLPMVSSSFDLMGDSEDSVGKRVELIVLRELSLMAGRLTGTLLFVSLLPLGPKLRLFTLLLLGLGAAPFGSWFLLRRSAPALSAAGKPKPRSLRGYLRNGRER</sequence>
<dbReference type="PANTHER" id="PTHR23526:SF2">
    <property type="entry name" value="MAJOR FACILITATOR SUPERFAMILY (MFS) PROFILE DOMAIN-CONTAINING PROTEIN"/>
    <property type="match status" value="1"/>
</dbReference>
<dbReference type="Pfam" id="PF07690">
    <property type="entry name" value="MFS_1"/>
    <property type="match status" value="1"/>
</dbReference>
<feature type="transmembrane region" description="Helical" evidence="3">
    <location>
        <begin position="371"/>
        <end position="392"/>
    </location>
</feature>
<evidence type="ECO:0000256" key="3">
    <source>
        <dbReference type="SAM" id="Phobius"/>
    </source>
</evidence>
<dbReference type="EMBL" id="VYKK01000008">
    <property type="protein sequence ID" value="KAA9005344.1"/>
    <property type="molecule type" value="Genomic_DNA"/>
</dbReference>
<dbReference type="InterPro" id="IPR052528">
    <property type="entry name" value="Sugar_transport-like"/>
</dbReference>
<proteinExistence type="predicted"/>
<feature type="transmembrane region" description="Helical" evidence="3">
    <location>
        <begin position="137"/>
        <end position="156"/>
    </location>
</feature>
<feature type="region of interest" description="Disordered" evidence="2">
    <location>
        <begin position="401"/>
        <end position="420"/>
    </location>
</feature>
<dbReference type="AlphaFoldDB" id="A0A5J5GD20"/>
<evidence type="ECO:0000313" key="5">
    <source>
        <dbReference type="Proteomes" id="UP000367750"/>
    </source>
</evidence>
<protein>
    <submittedName>
        <fullName evidence="4">MFS transporter</fullName>
    </submittedName>
</protein>
<dbReference type="Proteomes" id="UP000367750">
    <property type="component" value="Unassembled WGS sequence"/>
</dbReference>
<dbReference type="Gene3D" id="1.20.1250.20">
    <property type="entry name" value="MFS general substrate transporter like domains"/>
    <property type="match status" value="1"/>
</dbReference>
<accession>A0A5J5GD20</accession>
<keyword evidence="3" id="KW-0812">Transmembrane</keyword>
<feature type="transmembrane region" description="Helical" evidence="3">
    <location>
        <begin position="249"/>
        <end position="267"/>
    </location>
</feature>
<feature type="transmembrane region" description="Helical" evidence="3">
    <location>
        <begin position="168"/>
        <end position="190"/>
    </location>
</feature>
<organism evidence="4 5">
    <name type="scientific">Paenibacillus spiritus</name>
    <dbReference type="NCBI Taxonomy" id="2496557"/>
    <lineage>
        <taxon>Bacteria</taxon>
        <taxon>Bacillati</taxon>
        <taxon>Bacillota</taxon>
        <taxon>Bacilli</taxon>
        <taxon>Bacillales</taxon>
        <taxon>Paenibacillaceae</taxon>
        <taxon>Paenibacillus</taxon>
    </lineage>
</organism>
<evidence type="ECO:0000256" key="2">
    <source>
        <dbReference type="SAM" id="MobiDB-lite"/>
    </source>
</evidence>
<dbReference type="GO" id="GO:0005886">
    <property type="term" value="C:plasma membrane"/>
    <property type="evidence" value="ECO:0007669"/>
    <property type="project" value="UniProtKB-SubCell"/>
</dbReference>
<feature type="transmembrane region" description="Helical" evidence="3">
    <location>
        <begin position="303"/>
        <end position="322"/>
    </location>
</feature>
<feature type="transmembrane region" description="Helical" evidence="3">
    <location>
        <begin position="12"/>
        <end position="38"/>
    </location>
</feature>
<reference evidence="4 5" key="1">
    <citation type="submission" date="2019-09" db="EMBL/GenBank/DDBJ databases">
        <title>Bacillus ochoae sp. nov., Paenibacillus whitsoniae sp. nov., Paenibacillus spiritus sp. nov. Isolated from the Mars Exploration Rover during spacecraft assembly.</title>
        <authorList>
            <person name="Seuylemezian A."/>
            <person name="Vaishampayan P."/>
        </authorList>
    </citation>
    <scope>NUCLEOTIDE SEQUENCE [LARGE SCALE GENOMIC DNA]</scope>
    <source>
        <strain evidence="4 5">MER_111</strain>
    </source>
</reference>
<dbReference type="OrthoDB" id="2086294at2"/>
<feature type="transmembrane region" description="Helical" evidence="3">
    <location>
        <begin position="44"/>
        <end position="65"/>
    </location>
</feature>
<feature type="transmembrane region" description="Helical" evidence="3">
    <location>
        <begin position="279"/>
        <end position="297"/>
    </location>
</feature>
<comment type="caution">
    <text evidence="4">The sequence shown here is derived from an EMBL/GenBank/DDBJ whole genome shotgun (WGS) entry which is preliminary data.</text>
</comment>
<dbReference type="InterPro" id="IPR011701">
    <property type="entry name" value="MFS"/>
</dbReference>
<dbReference type="InterPro" id="IPR036259">
    <property type="entry name" value="MFS_trans_sf"/>
</dbReference>
<feature type="transmembrane region" description="Helical" evidence="3">
    <location>
        <begin position="77"/>
        <end position="96"/>
    </location>
</feature>
<feature type="transmembrane region" description="Helical" evidence="3">
    <location>
        <begin position="216"/>
        <end position="243"/>
    </location>
</feature>
<dbReference type="SUPFAM" id="SSF103473">
    <property type="entry name" value="MFS general substrate transporter"/>
    <property type="match status" value="1"/>
</dbReference>
<dbReference type="GO" id="GO:0022857">
    <property type="term" value="F:transmembrane transporter activity"/>
    <property type="evidence" value="ECO:0007669"/>
    <property type="project" value="InterPro"/>
</dbReference>
<dbReference type="PANTHER" id="PTHR23526">
    <property type="entry name" value="INTEGRAL MEMBRANE TRANSPORT PROTEIN-RELATED"/>
    <property type="match status" value="1"/>
</dbReference>
<feature type="transmembrane region" description="Helical" evidence="3">
    <location>
        <begin position="102"/>
        <end position="125"/>
    </location>
</feature>
<evidence type="ECO:0000313" key="4">
    <source>
        <dbReference type="EMBL" id="KAA9005344.1"/>
    </source>
</evidence>
<evidence type="ECO:0000256" key="1">
    <source>
        <dbReference type="ARBA" id="ARBA00004651"/>
    </source>
</evidence>
<keyword evidence="3" id="KW-1133">Transmembrane helix</keyword>
<gene>
    <name evidence="4" type="ORF">F4V43_07670</name>
</gene>
<comment type="subcellular location">
    <subcellularLocation>
        <location evidence="1">Cell membrane</location>
        <topology evidence="1">Multi-pass membrane protein</topology>
    </subcellularLocation>
</comment>